<dbReference type="GO" id="GO:0003677">
    <property type="term" value="F:DNA binding"/>
    <property type="evidence" value="ECO:0007669"/>
    <property type="project" value="InterPro"/>
</dbReference>
<dbReference type="SMART" id="SM00530">
    <property type="entry name" value="HTH_XRE"/>
    <property type="match status" value="1"/>
</dbReference>
<name>A0AAE3GLK9_9PSEU</name>
<dbReference type="Gene3D" id="3.30.450.180">
    <property type="match status" value="1"/>
</dbReference>
<feature type="domain" description="HTH cro/C1-type" evidence="1">
    <location>
        <begin position="17"/>
        <end position="88"/>
    </location>
</feature>
<dbReference type="InterPro" id="IPR041413">
    <property type="entry name" value="MLTR_LBD"/>
</dbReference>
<protein>
    <submittedName>
        <fullName evidence="2">Helix-turn-helix domain-containing protein</fullName>
    </submittedName>
</protein>
<dbReference type="PANTHER" id="PTHR35010:SF2">
    <property type="entry name" value="BLL4672 PROTEIN"/>
    <property type="match status" value="1"/>
</dbReference>
<sequence>MAGRVGRGTARRELGAFLRAARERVDPAEVGLPGTGRRRTPGLRREEVAALSGVGVAWYTWLEQGRVETSRQVLDAVSRALRLDADAHRHVLALAGLRPEPGSGVTPTERAELVERLRGLLDAWPTTPALLVDARFDILAWNDAYRAVWPDPGLTDVDQRNFLLLLVSDPVMRQRLPDWRTLAKEMFWQLRATTDRCPGDRRLGEVLTGLDDQRPDLAPWWRGRTVREFRGTTLAVHVPDGSQPRLTFSLLRPTEEQAVSVLVQAPADEPSRRWLADLAQSAGLV</sequence>
<accession>A0AAE3GLK9</accession>
<evidence type="ECO:0000313" key="2">
    <source>
        <dbReference type="EMBL" id="MCP2169649.1"/>
    </source>
</evidence>
<dbReference type="EMBL" id="JAMTCK010000019">
    <property type="protein sequence ID" value="MCP2169649.1"/>
    <property type="molecule type" value="Genomic_DNA"/>
</dbReference>
<dbReference type="Pfam" id="PF13560">
    <property type="entry name" value="HTH_31"/>
    <property type="match status" value="1"/>
</dbReference>
<dbReference type="RefSeq" id="WP_253778696.1">
    <property type="nucleotide sequence ID" value="NZ_JAMTCK010000019.1"/>
</dbReference>
<evidence type="ECO:0000313" key="3">
    <source>
        <dbReference type="Proteomes" id="UP001206128"/>
    </source>
</evidence>
<dbReference type="SUPFAM" id="SSF47413">
    <property type="entry name" value="lambda repressor-like DNA-binding domains"/>
    <property type="match status" value="1"/>
</dbReference>
<dbReference type="InterPro" id="IPR010982">
    <property type="entry name" value="Lambda_DNA-bd_dom_sf"/>
</dbReference>
<comment type="caution">
    <text evidence="2">The sequence shown here is derived from an EMBL/GenBank/DDBJ whole genome shotgun (WGS) entry which is preliminary data.</text>
</comment>
<organism evidence="2 3">
    <name type="scientific">Goodfellowiella coeruleoviolacea</name>
    <dbReference type="NCBI Taxonomy" id="334858"/>
    <lineage>
        <taxon>Bacteria</taxon>
        <taxon>Bacillati</taxon>
        <taxon>Actinomycetota</taxon>
        <taxon>Actinomycetes</taxon>
        <taxon>Pseudonocardiales</taxon>
        <taxon>Pseudonocardiaceae</taxon>
        <taxon>Goodfellowiella</taxon>
    </lineage>
</organism>
<dbReference type="Pfam" id="PF17765">
    <property type="entry name" value="MLTR_LBD"/>
    <property type="match status" value="1"/>
</dbReference>
<keyword evidence="3" id="KW-1185">Reference proteome</keyword>
<reference evidence="2" key="1">
    <citation type="submission" date="2022-06" db="EMBL/GenBank/DDBJ databases">
        <title>Genomic Encyclopedia of Archaeal and Bacterial Type Strains, Phase II (KMG-II): from individual species to whole genera.</title>
        <authorList>
            <person name="Goeker M."/>
        </authorList>
    </citation>
    <scope>NUCLEOTIDE SEQUENCE</scope>
    <source>
        <strain evidence="2">DSM 43935</strain>
    </source>
</reference>
<dbReference type="InterPro" id="IPR001387">
    <property type="entry name" value="Cro/C1-type_HTH"/>
</dbReference>
<dbReference type="PANTHER" id="PTHR35010">
    <property type="entry name" value="BLL4672 PROTEIN-RELATED"/>
    <property type="match status" value="1"/>
</dbReference>
<gene>
    <name evidence="2" type="ORF">LX83_006535</name>
</gene>
<dbReference type="AlphaFoldDB" id="A0AAE3GLK9"/>
<evidence type="ECO:0000259" key="1">
    <source>
        <dbReference type="SMART" id="SM00530"/>
    </source>
</evidence>
<dbReference type="Gene3D" id="1.10.260.40">
    <property type="entry name" value="lambda repressor-like DNA-binding domains"/>
    <property type="match status" value="1"/>
</dbReference>
<proteinExistence type="predicted"/>
<dbReference type="Proteomes" id="UP001206128">
    <property type="component" value="Unassembled WGS sequence"/>
</dbReference>
<dbReference type="CDD" id="cd00093">
    <property type="entry name" value="HTH_XRE"/>
    <property type="match status" value="1"/>
</dbReference>